<dbReference type="AlphaFoldDB" id="A0A2P7SHZ2"/>
<evidence type="ECO:0000313" key="1">
    <source>
        <dbReference type="EMBL" id="PSJ62093.1"/>
    </source>
</evidence>
<accession>A0A2P7SHZ2</accession>
<dbReference type="EMBL" id="PXYL01000003">
    <property type="protein sequence ID" value="PSJ62093.1"/>
    <property type="molecule type" value="Genomic_DNA"/>
</dbReference>
<dbReference type="Proteomes" id="UP000240653">
    <property type="component" value="Unassembled WGS sequence"/>
</dbReference>
<evidence type="ECO:0000313" key="2">
    <source>
        <dbReference type="Proteomes" id="UP000240653"/>
    </source>
</evidence>
<comment type="caution">
    <text evidence="1">The sequence shown here is derived from an EMBL/GenBank/DDBJ whole genome shotgun (WGS) entry which is preliminary data.</text>
</comment>
<gene>
    <name evidence="1" type="ORF">C7I85_07100</name>
</gene>
<sequence length="88" mass="9911">MVKMQFTFVYSVCGGQIPYDQGHNVASQVFTCCDRPNEVSLRRTSYRPRGSRLALRASALRYGSGRSSFEKPNLWLFARSAHHSSPSP</sequence>
<proteinExistence type="predicted"/>
<reference evidence="1 2" key="1">
    <citation type="submission" date="2018-03" db="EMBL/GenBank/DDBJ databases">
        <title>The draft genome of Mesorhizobium soli JCM 19897.</title>
        <authorList>
            <person name="Li L."/>
            <person name="Liu L."/>
            <person name="Liang L."/>
            <person name="Wang T."/>
            <person name="Zhang X."/>
        </authorList>
    </citation>
    <scope>NUCLEOTIDE SEQUENCE [LARGE SCALE GENOMIC DNA]</scope>
    <source>
        <strain evidence="1 2">JCM 19897</strain>
    </source>
</reference>
<keyword evidence="2" id="KW-1185">Reference proteome</keyword>
<name>A0A2P7SHZ2_9HYPH</name>
<organism evidence="1 2">
    <name type="scientific">Pseudaminobacter soli</name>
    <name type="common">ex Li et al. 2025</name>
    <dbReference type="NCBI Taxonomy" id="1295366"/>
    <lineage>
        <taxon>Bacteria</taxon>
        <taxon>Pseudomonadati</taxon>
        <taxon>Pseudomonadota</taxon>
        <taxon>Alphaproteobacteria</taxon>
        <taxon>Hyphomicrobiales</taxon>
        <taxon>Phyllobacteriaceae</taxon>
        <taxon>Pseudaminobacter</taxon>
    </lineage>
</organism>
<protein>
    <submittedName>
        <fullName evidence="1">Uncharacterized protein</fullName>
    </submittedName>
</protein>